<dbReference type="HOGENOM" id="CLU_000288_63_23_1"/>
<evidence type="ECO:0000256" key="2">
    <source>
        <dbReference type="ARBA" id="ARBA00022527"/>
    </source>
</evidence>
<dbReference type="EMBL" id="JH992975">
    <property type="protein sequence ID" value="EKX51374.1"/>
    <property type="molecule type" value="Genomic_DNA"/>
</dbReference>
<accession>L1JSV8</accession>
<dbReference type="EnsemblProtists" id="EKX51374">
    <property type="protein sequence ID" value="EKX51374"/>
    <property type="gene ID" value="GUITHDRAFT_102645"/>
</dbReference>
<evidence type="ECO:0000256" key="8">
    <source>
        <dbReference type="ARBA" id="ARBA00048679"/>
    </source>
</evidence>
<evidence type="ECO:0000259" key="9">
    <source>
        <dbReference type="PROSITE" id="PS50011"/>
    </source>
</evidence>
<keyword evidence="2" id="KW-0723">Serine/threonine-protein kinase</keyword>
<dbReference type="Proteomes" id="UP000011087">
    <property type="component" value="Unassembled WGS sequence"/>
</dbReference>
<keyword evidence="4" id="KW-0547">Nucleotide-binding</keyword>
<dbReference type="EC" id="2.7.11.1" evidence="1"/>
<keyword evidence="12" id="KW-1185">Reference proteome</keyword>
<evidence type="ECO:0000313" key="11">
    <source>
        <dbReference type="EnsemblProtists" id="EKX51374"/>
    </source>
</evidence>
<evidence type="ECO:0000256" key="7">
    <source>
        <dbReference type="ARBA" id="ARBA00047899"/>
    </source>
</evidence>
<dbReference type="RefSeq" id="XP_005838354.1">
    <property type="nucleotide sequence ID" value="XM_005838297.1"/>
</dbReference>
<dbReference type="GeneID" id="17308138"/>
<dbReference type="PROSITE" id="PS00108">
    <property type="entry name" value="PROTEIN_KINASE_ST"/>
    <property type="match status" value="1"/>
</dbReference>
<keyword evidence="5" id="KW-0418">Kinase</keyword>
<dbReference type="InterPro" id="IPR051131">
    <property type="entry name" value="NEK_Ser/Thr_kinase_NIMA"/>
</dbReference>
<dbReference type="PROSITE" id="PS50011">
    <property type="entry name" value="PROTEIN_KINASE_DOM"/>
    <property type="match status" value="1"/>
</dbReference>
<evidence type="ECO:0000256" key="5">
    <source>
        <dbReference type="ARBA" id="ARBA00022777"/>
    </source>
</evidence>
<dbReference type="InterPro" id="IPR000719">
    <property type="entry name" value="Prot_kinase_dom"/>
</dbReference>
<organism evidence="10">
    <name type="scientific">Guillardia theta (strain CCMP2712)</name>
    <name type="common">Cryptophyte</name>
    <dbReference type="NCBI Taxonomy" id="905079"/>
    <lineage>
        <taxon>Eukaryota</taxon>
        <taxon>Cryptophyceae</taxon>
        <taxon>Pyrenomonadales</taxon>
        <taxon>Geminigeraceae</taxon>
        <taxon>Guillardia</taxon>
    </lineage>
</organism>
<dbReference type="eggNOG" id="KOG0591">
    <property type="taxonomic scope" value="Eukaryota"/>
</dbReference>
<comment type="catalytic activity">
    <reaction evidence="8">
        <text>L-seryl-[protein] + ATP = O-phospho-L-seryl-[protein] + ADP + H(+)</text>
        <dbReference type="Rhea" id="RHEA:17989"/>
        <dbReference type="Rhea" id="RHEA-COMP:9863"/>
        <dbReference type="Rhea" id="RHEA-COMP:11604"/>
        <dbReference type="ChEBI" id="CHEBI:15378"/>
        <dbReference type="ChEBI" id="CHEBI:29999"/>
        <dbReference type="ChEBI" id="CHEBI:30616"/>
        <dbReference type="ChEBI" id="CHEBI:83421"/>
        <dbReference type="ChEBI" id="CHEBI:456216"/>
        <dbReference type="EC" id="2.7.11.1"/>
    </reaction>
</comment>
<evidence type="ECO:0000313" key="10">
    <source>
        <dbReference type="EMBL" id="EKX51374.1"/>
    </source>
</evidence>
<keyword evidence="3" id="KW-0808">Transferase</keyword>
<dbReference type="PaxDb" id="55529-EKX51374"/>
<reference evidence="12" key="2">
    <citation type="submission" date="2012-11" db="EMBL/GenBank/DDBJ databases">
        <authorList>
            <person name="Kuo A."/>
            <person name="Curtis B.A."/>
            <person name="Tanifuji G."/>
            <person name="Burki F."/>
            <person name="Gruber A."/>
            <person name="Irimia M."/>
            <person name="Maruyama S."/>
            <person name="Arias M.C."/>
            <person name="Ball S.G."/>
            <person name="Gile G.H."/>
            <person name="Hirakawa Y."/>
            <person name="Hopkins J.F."/>
            <person name="Rensing S.A."/>
            <person name="Schmutz J."/>
            <person name="Symeonidi A."/>
            <person name="Elias M."/>
            <person name="Eveleigh R.J."/>
            <person name="Herman E.K."/>
            <person name="Klute M.J."/>
            <person name="Nakayama T."/>
            <person name="Obornik M."/>
            <person name="Reyes-Prieto A."/>
            <person name="Armbrust E.V."/>
            <person name="Aves S.J."/>
            <person name="Beiko R.G."/>
            <person name="Coutinho P."/>
            <person name="Dacks J.B."/>
            <person name="Durnford D.G."/>
            <person name="Fast N.M."/>
            <person name="Green B.R."/>
            <person name="Grisdale C."/>
            <person name="Hempe F."/>
            <person name="Henrissat B."/>
            <person name="Hoppner M.P."/>
            <person name="Ishida K.-I."/>
            <person name="Kim E."/>
            <person name="Koreny L."/>
            <person name="Kroth P.G."/>
            <person name="Liu Y."/>
            <person name="Malik S.-B."/>
            <person name="Maier U.G."/>
            <person name="McRose D."/>
            <person name="Mock T."/>
            <person name="Neilson J.A."/>
            <person name="Onodera N.T."/>
            <person name="Poole A.M."/>
            <person name="Pritham E.J."/>
            <person name="Richards T.A."/>
            <person name="Rocap G."/>
            <person name="Roy S.W."/>
            <person name="Sarai C."/>
            <person name="Schaack S."/>
            <person name="Shirato S."/>
            <person name="Slamovits C.H."/>
            <person name="Spencer D.F."/>
            <person name="Suzuki S."/>
            <person name="Worden A.Z."/>
            <person name="Zauner S."/>
            <person name="Barry K."/>
            <person name="Bell C."/>
            <person name="Bharti A.K."/>
            <person name="Crow J.A."/>
            <person name="Grimwood J."/>
            <person name="Kramer R."/>
            <person name="Lindquist E."/>
            <person name="Lucas S."/>
            <person name="Salamov A."/>
            <person name="McFadden G.I."/>
            <person name="Lane C.E."/>
            <person name="Keeling P.J."/>
            <person name="Gray M.W."/>
            <person name="Grigoriev I.V."/>
            <person name="Archibald J.M."/>
        </authorList>
    </citation>
    <scope>NUCLEOTIDE SEQUENCE</scope>
    <source>
        <strain evidence="12">CCMP2712</strain>
    </source>
</reference>
<evidence type="ECO:0000256" key="1">
    <source>
        <dbReference type="ARBA" id="ARBA00012513"/>
    </source>
</evidence>
<keyword evidence="6" id="KW-0067">ATP-binding</keyword>
<gene>
    <name evidence="10" type="ORF">GUITHDRAFT_102645</name>
</gene>
<protein>
    <recommendedName>
        <fullName evidence="1">non-specific serine/threonine protein kinase</fullName>
        <ecNumber evidence="1">2.7.11.1</ecNumber>
    </recommendedName>
</protein>
<dbReference type="KEGG" id="gtt:GUITHDRAFT_102645"/>
<dbReference type="InterPro" id="IPR008271">
    <property type="entry name" value="Ser/Thr_kinase_AS"/>
</dbReference>
<reference evidence="11" key="3">
    <citation type="submission" date="2016-03" db="UniProtKB">
        <authorList>
            <consortium name="EnsemblProtists"/>
        </authorList>
    </citation>
    <scope>IDENTIFICATION</scope>
</reference>
<dbReference type="Gene3D" id="1.10.510.10">
    <property type="entry name" value="Transferase(Phosphotransferase) domain 1"/>
    <property type="match status" value="1"/>
</dbReference>
<evidence type="ECO:0000256" key="6">
    <source>
        <dbReference type="ARBA" id="ARBA00022840"/>
    </source>
</evidence>
<dbReference type="AlphaFoldDB" id="L1JSV8"/>
<feature type="domain" description="Protein kinase" evidence="9">
    <location>
        <begin position="1"/>
        <end position="216"/>
    </location>
</feature>
<sequence length="229" mass="26074">MDSKERHEVVREAKLLQKVDNRHIIKCYDSWIEQGEFYICLELCTNGDLAGVIREQSQNNSRLRPAIVWLYSYQLADALRHMKQNHMMHRDVKPANVFLGEGGNLKLGDLGLGRLFSSRTLECTTVVGTPYYMAPEADIWSLGCVIYELCNLASPFWEKNVNLYALRMRICKGVYAPVDEIYGGPIRALVSAMVNLDTAARPDVDQVRQVCWENAVALRAELPEHMQPT</sequence>
<evidence type="ECO:0000256" key="4">
    <source>
        <dbReference type="ARBA" id="ARBA00022741"/>
    </source>
</evidence>
<dbReference type="GO" id="GO:0004674">
    <property type="term" value="F:protein serine/threonine kinase activity"/>
    <property type="evidence" value="ECO:0007669"/>
    <property type="project" value="UniProtKB-KW"/>
</dbReference>
<dbReference type="Pfam" id="PF00069">
    <property type="entry name" value="Pkinase"/>
    <property type="match status" value="1"/>
</dbReference>
<dbReference type="SMART" id="SM00220">
    <property type="entry name" value="S_TKc"/>
    <property type="match status" value="1"/>
</dbReference>
<dbReference type="OrthoDB" id="248923at2759"/>
<evidence type="ECO:0000256" key="3">
    <source>
        <dbReference type="ARBA" id="ARBA00022679"/>
    </source>
</evidence>
<proteinExistence type="predicted"/>
<reference evidence="10 12" key="1">
    <citation type="journal article" date="2012" name="Nature">
        <title>Algal genomes reveal evolutionary mosaicism and the fate of nucleomorphs.</title>
        <authorList>
            <consortium name="DOE Joint Genome Institute"/>
            <person name="Curtis B.A."/>
            <person name="Tanifuji G."/>
            <person name="Burki F."/>
            <person name="Gruber A."/>
            <person name="Irimia M."/>
            <person name="Maruyama S."/>
            <person name="Arias M.C."/>
            <person name="Ball S.G."/>
            <person name="Gile G.H."/>
            <person name="Hirakawa Y."/>
            <person name="Hopkins J.F."/>
            <person name="Kuo A."/>
            <person name="Rensing S.A."/>
            <person name="Schmutz J."/>
            <person name="Symeonidi A."/>
            <person name="Elias M."/>
            <person name="Eveleigh R.J."/>
            <person name="Herman E.K."/>
            <person name="Klute M.J."/>
            <person name="Nakayama T."/>
            <person name="Obornik M."/>
            <person name="Reyes-Prieto A."/>
            <person name="Armbrust E.V."/>
            <person name="Aves S.J."/>
            <person name="Beiko R.G."/>
            <person name="Coutinho P."/>
            <person name="Dacks J.B."/>
            <person name="Durnford D.G."/>
            <person name="Fast N.M."/>
            <person name="Green B.R."/>
            <person name="Grisdale C.J."/>
            <person name="Hempel F."/>
            <person name="Henrissat B."/>
            <person name="Hoppner M.P."/>
            <person name="Ishida K."/>
            <person name="Kim E."/>
            <person name="Koreny L."/>
            <person name="Kroth P.G."/>
            <person name="Liu Y."/>
            <person name="Malik S.B."/>
            <person name="Maier U.G."/>
            <person name="McRose D."/>
            <person name="Mock T."/>
            <person name="Neilson J.A."/>
            <person name="Onodera N.T."/>
            <person name="Poole A.M."/>
            <person name="Pritham E.J."/>
            <person name="Richards T.A."/>
            <person name="Rocap G."/>
            <person name="Roy S.W."/>
            <person name="Sarai C."/>
            <person name="Schaack S."/>
            <person name="Shirato S."/>
            <person name="Slamovits C.H."/>
            <person name="Spencer D.F."/>
            <person name="Suzuki S."/>
            <person name="Worden A.Z."/>
            <person name="Zauner S."/>
            <person name="Barry K."/>
            <person name="Bell C."/>
            <person name="Bharti A.K."/>
            <person name="Crow J.A."/>
            <person name="Grimwood J."/>
            <person name="Kramer R."/>
            <person name="Lindquist E."/>
            <person name="Lucas S."/>
            <person name="Salamov A."/>
            <person name="McFadden G.I."/>
            <person name="Lane C.E."/>
            <person name="Keeling P.J."/>
            <person name="Gray M.W."/>
            <person name="Grigoriev I.V."/>
            <person name="Archibald J.M."/>
        </authorList>
    </citation>
    <scope>NUCLEOTIDE SEQUENCE</scope>
    <source>
        <strain evidence="10 12">CCMP2712</strain>
    </source>
</reference>
<dbReference type="SUPFAM" id="SSF56112">
    <property type="entry name" value="Protein kinase-like (PK-like)"/>
    <property type="match status" value="1"/>
</dbReference>
<dbReference type="PANTHER" id="PTHR44899">
    <property type="entry name" value="CAMK FAMILY PROTEIN KINASE"/>
    <property type="match status" value="1"/>
</dbReference>
<dbReference type="OMA" id="MACPIVI"/>
<name>L1JSV8_GUITC</name>
<dbReference type="GO" id="GO:0005524">
    <property type="term" value="F:ATP binding"/>
    <property type="evidence" value="ECO:0007669"/>
    <property type="project" value="UniProtKB-KW"/>
</dbReference>
<comment type="catalytic activity">
    <reaction evidence="7">
        <text>L-threonyl-[protein] + ATP = O-phospho-L-threonyl-[protein] + ADP + H(+)</text>
        <dbReference type="Rhea" id="RHEA:46608"/>
        <dbReference type="Rhea" id="RHEA-COMP:11060"/>
        <dbReference type="Rhea" id="RHEA-COMP:11605"/>
        <dbReference type="ChEBI" id="CHEBI:15378"/>
        <dbReference type="ChEBI" id="CHEBI:30013"/>
        <dbReference type="ChEBI" id="CHEBI:30616"/>
        <dbReference type="ChEBI" id="CHEBI:61977"/>
        <dbReference type="ChEBI" id="CHEBI:456216"/>
        <dbReference type="EC" id="2.7.11.1"/>
    </reaction>
</comment>
<dbReference type="InterPro" id="IPR011009">
    <property type="entry name" value="Kinase-like_dom_sf"/>
</dbReference>
<evidence type="ECO:0000313" key="12">
    <source>
        <dbReference type="Proteomes" id="UP000011087"/>
    </source>
</evidence>